<organism evidence="3 4">
    <name type="scientific">Catellatospora bangladeshensis</name>
    <dbReference type="NCBI Taxonomy" id="310355"/>
    <lineage>
        <taxon>Bacteria</taxon>
        <taxon>Bacillati</taxon>
        <taxon>Actinomycetota</taxon>
        <taxon>Actinomycetes</taxon>
        <taxon>Micromonosporales</taxon>
        <taxon>Micromonosporaceae</taxon>
        <taxon>Catellatospora</taxon>
    </lineage>
</organism>
<keyword evidence="2" id="KW-0732">Signal</keyword>
<evidence type="ECO:0000256" key="1">
    <source>
        <dbReference type="SAM" id="MobiDB-lite"/>
    </source>
</evidence>
<keyword evidence="4" id="KW-1185">Reference proteome</keyword>
<evidence type="ECO:0000256" key="2">
    <source>
        <dbReference type="SAM" id="SignalP"/>
    </source>
</evidence>
<feature type="region of interest" description="Disordered" evidence="1">
    <location>
        <begin position="37"/>
        <end position="107"/>
    </location>
</feature>
<dbReference type="Proteomes" id="UP000601223">
    <property type="component" value="Unassembled WGS sequence"/>
</dbReference>
<name>A0A8J3J9S1_9ACTN</name>
<sequence length="107" mass="10919">MTFSAFTGPIRWVARLSARLLTALALMSLLLAPAAARAAEPAPQPRAEQSAVTASVQEERAPSARPAAAVHPGCLGDAETVRPLPVAAEPSGSVTPGTRGCRAPPAR</sequence>
<dbReference type="AlphaFoldDB" id="A0A8J3J9S1"/>
<feature type="chain" id="PRO_5035284231" evidence="2">
    <location>
        <begin position="39"/>
        <end position="107"/>
    </location>
</feature>
<feature type="compositionally biased region" description="Low complexity" evidence="1">
    <location>
        <begin position="37"/>
        <end position="51"/>
    </location>
</feature>
<feature type="signal peptide" evidence="2">
    <location>
        <begin position="1"/>
        <end position="38"/>
    </location>
</feature>
<protein>
    <submittedName>
        <fullName evidence="3">Uncharacterized protein</fullName>
    </submittedName>
</protein>
<dbReference type="RefSeq" id="WP_203740422.1">
    <property type="nucleotide sequence ID" value="NZ_BONF01000001.1"/>
</dbReference>
<evidence type="ECO:0000313" key="4">
    <source>
        <dbReference type="Proteomes" id="UP000601223"/>
    </source>
</evidence>
<proteinExistence type="predicted"/>
<comment type="caution">
    <text evidence="3">The sequence shown here is derived from an EMBL/GenBank/DDBJ whole genome shotgun (WGS) entry which is preliminary data.</text>
</comment>
<evidence type="ECO:0000313" key="3">
    <source>
        <dbReference type="EMBL" id="GIF78779.1"/>
    </source>
</evidence>
<gene>
    <name evidence="3" type="ORF">Cba03nite_01280</name>
</gene>
<accession>A0A8J3J9S1</accession>
<reference evidence="3 4" key="1">
    <citation type="submission" date="2021-01" db="EMBL/GenBank/DDBJ databases">
        <title>Whole genome shotgun sequence of Catellatospora bangladeshensis NBRC 107357.</title>
        <authorList>
            <person name="Komaki H."/>
            <person name="Tamura T."/>
        </authorList>
    </citation>
    <scope>NUCLEOTIDE SEQUENCE [LARGE SCALE GENOMIC DNA]</scope>
    <source>
        <strain evidence="3 4">NBRC 107357</strain>
    </source>
</reference>
<dbReference type="EMBL" id="BONF01000001">
    <property type="protein sequence ID" value="GIF78779.1"/>
    <property type="molecule type" value="Genomic_DNA"/>
</dbReference>